<dbReference type="SMART" id="SM00954">
    <property type="entry name" value="RelA_SpoT"/>
    <property type="match status" value="1"/>
</dbReference>
<evidence type="ECO:0000259" key="7">
    <source>
        <dbReference type="PROSITE" id="PS51831"/>
    </source>
</evidence>
<dbReference type="InterPro" id="IPR004811">
    <property type="entry name" value="RelA/Spo_fam"/>
</dbReference>
<feature type="domain" description="ACT" evidence="6">
    <location>
        <begin position="648"/>
        <end position="722"/>
    </location>
</feature>
<dbReference type="InterPro" id="IPR033655">
    <property type="entry name" value="TGS_RelA/SpoT"/>
</dbReference>
<comment type="function">
    <text evidence="5">In eubacteria ppGpp (guanosine 3'-diphosphate 5'-diphosphate) is a mediator of the stringent response that coordinates a variety of cellular activities in response to changes in nutritional abundance.</text>
</comment>
<dbReference type="Pfam" id="PF04607">
    <property type="entry name" value="RelA_SpoT"/>
    <property type="match status" value="1"/>
</dbReference>
<dbReference type="Pfam" id="PF13328">
    <property type="entry name" value="HD_4"/>
    <property type="match status" value="1"/>
</dbReference>
<dbReference type="PROSITE" id="PS51880">
    <property type="entry name" value="TGS"/>
    <property type="match status" value="1"/>
</dbReference>
<organism evidence="9 10">
    <name type="scientific">Methyloglobulus morosus KoM1</name>
    <dbReference type="NCBI Taxonomy" id="1116472"/>
    <lineage>
        <taxon>Bacteria</taxon>
        <taxon>Pseudomonadati</taxon>
        <taxon>Pseudomonadota</taxon>
        <taxon>Gammaproteobacteria</taxon>
        <taxon>Methylococcales</taxon>
        <taxon>Methylococcaceae</taxon>
        <taxon>Methyloglobulus</taxon>
    </lineage>
</organism>
<dbReference type="SUPFAM" id="SSF109604">
    <property type="entry name" value="HD-domain/PDEase-like"/>
    <property type="match status" value="1"/>
</dbReference>
<reference evidence="9 10" key="1">
    <citation type="journal article" date="2013" name="Genome Announc.">
        <title>Draft Genome Sequence of the Methanotrophic Gammaproteobacterium Methyloglobulus morosus DSM 22980 Strain KoM1.</title>
        <authorList>
            <person name="Poehlein A."/>
            <person name="Deutzmann J.S."/>
            <person name="Daniel R."/>
            <person name="Simeonova D.D."/>
        </authorList>
    </citation>
    <scope>NUCLEOTIDE SEQUENCE [LARGE SCALE GENOMIC DNA]</scope>
    <source>
        <strain evidence="9 10">KoM1</strain>
    </source>
</reference>
<dbReference type="PATRIC" id="fig|1116472.3.peg.3685"/>
<evidence type="ECO:0000256" key="4">
    <source>
        <dbReference type="ARBA" id="ARBA00047968"/>
    </source>
</evidence>
<protein>
    <recommendedName>
        <fullName evidence="3">guanosine-3',5'-bis(diphosphate) 3'-diphosphatase</fullName>
        <ecNumber evidence="3">3.1.7.2</ecNumber>
    </recommendedName>
</protein>
<dbReference type="GO" id="GO:0015949">
    <property type="term" value="P:nucleobase-containing small molecule interconversion"/>
    <property type="evidence" value="ECO:0007669"/>
    <property type="project" value="UniProtKB-ARBA"/>
</dbReference>
<dbReference type="PROSITE" id="PS51671">
    <property type="entry name" value="ACT"/>
    <property type="match status" value="1"/>
</dbReference>
<dbReference type="InterPro" id="IPR012675">
    <property type="entry name" value="Beta-grasp_dom_sf"/>
</dbReference>
<dbReference type="Pfam" id="PF02824">
    <property type="entry name" value="TGS"/>
    <property type="match status" value="1"/>
</dbReference>
<evidence type="ECO:0000259" key="6">
    <source>
        <dbReference type="PROSITE" id="PS51671"/>
    </source>
</evidence>
<dbReference type="FunFam" id="3.30.460.10:FF:000001">
    <property type="entry name" value="GTP pyrophosphokinase RelA"/>
    <property type="match status" value="1"/>
</dbReference>
<dbReference type="CDD" id="cd04876">
    <property type="entry name" value="ACT_RelA-SpoT"/>
    <property type="match status" value="1"/>
</dbReference>
<keyword evidence="10" id="KW-1185">Reference proteome</keyword>
<dbReference type="EMBL" id="AYLO01000142">
    <property type="protein sequence ID" value="ESS67927.1"/>
    <property type="molecule type" value="Genomic_DNA"/>
</dbReference>
<dbReference type="Proteomes" id="UP000017842">
    <property type="component" value="Unassembled WGS sequence"/>
</dbReference>
<keyword evidence="1 9" id="KW-0378">Hydrolase</keyword>
<dbReference type="GO" id="GO:0015970">
    <property type="term" value="P:guanosine tetraphosphate biosynthetic process"/>
    <property type="evidence" value="ECO:0007669"/>
    <property type="project" value="UniProtKB-UniPathway"/>
</dbReference>
<dbReference type="Gene3D" id="3.30.70.260">
    <property type="match status" value="1"/>
</dbReference>
<dbReference type="InterPro" id="IPR002912">
    <property type="entry name" value="ACT_dom"/>
</dbReference>
<dbReference type="NCBIfam" id="TIGR00691">
    <property type="entry name" value="spoT_relA"/>
    <property type="match status" value="1"/>
</dbReference>
<dbReference type="GO" id="GO:0042594">
    <property type="term" value="P:response to starvation"/>
    <property type="evidence" value="ECO:0007669"/>
    <property type="project" value="TreeGrafter"/>
</dbReference>
<comment type="pathway">
    <text evidence="2">Purine metabolism; ppGpp biosynthesis; ppGpp from GDP: step 1/1.</text>
</comment>
<evidence type="ECO:0000259" key="8">
    <source>
        <dbReference type="PROSITE" id="PS51880"/>
    </source>
</evidence>
<evidence type="ECO:0000256" key="3">
    <source>
        <dbReference type="ARBA" id="ARBA00024387"/>
    </source>
</evidence>
<name>V5BP24_9GAMM</name>
<proteinExistence type="inferred from homology"/>
<dbReference type="InterPro" id="IPR004095">
    <property type="entry name" value="TGS"/>
</dbReference>
<dbReference type="OrthoDB" id="9805041at2"/>
<dbReference type="SUPFAM" id="SSF81271">
    <property type="entry name" value="TGS-like"/>
    <property type="match status" value="1"/>
</dbReference>
<evidence type="ECO:0000313" key="10">
    <source>
        <dbReference type="Proteomes" id="UP000017842"/>
    </source>
</evidence>
<dbReference type="GO" id="GO:0005886">
    <property type="term" value="C:plasma membrane"/>
    <property type="evidence" value="ECO:0007669"/>
    <property type="project" value="TreeGrafter"/>
</dbReference>
<dbReference type="CDD" id="cd01668">
    <property type="entry name" value="TGS_RSH"/>
    <property type="match status" value="1"/>
</dbReference>
<comment type="caution">
    <text evidence="9">The sequence shown here is derived from an EMBL/GenBank/DDBJ whole genome shotgun (WGS) entry which is preliminary data.</text>
</comment>
<dbReference type="UniPathway" id="UPA00908">
    <property type="reaction ID" value="UER00886"/>
</dbReference>
<dbReference type="InterPro" id="IPR043519">
    <property type="entry name" value="NT_sf"/>
</dbReference>
<dbReference type="GO" id="GO:0008728">
    <property type="term" value="F:GTP diphosphokinase activity"/>
    <property type="evidence" value="ECO:0007669"/>
    <property type="project" value="TreeGrafter"/>
</dbReference>
<dbReference type="SUPFAM" id="SSF81301">
    <property type="entry name" value="Nucleotidyltransferase"/>
    <property type="match status" value="1"/>
</dbReference>
<gene>
    <name evidence="9" type="primary">spoT</name>
    <name evidence="9" type="ORF">MGMO_155c00070</name>
</gene>
<dbReference type="SUPFAM" id="SSF55021">
    <property type="entry name" value="ACT-like"/>
    <property type="match status" value="1"/>
</dbReference>
<dbReference type="RefSeq" id="WP_023496296.1">
    <property type="nucleotide sequence ID" value="NZ_AYLO01000142.1"/>
</dbReference>
<accession>V5BP24</accession>
<dbReference type="InterPro" id="IPR006674">
    <property type="entry name" value="HD_domain"/>
</dbReference>
<dbReference type="GO" id="GO:0008893">
    <property type="term" value="F:guanosine-3',5'-bis(diphosphate) 3'-diphosphatase activity"/>
    <property type="evidence" value="ECO:0007669"/>
    <property type="project" value="UniProtKB-EC"/>
</dbReference>
<dbReference type="PANTHER" id="PTHR21262:SF36">
    <property type="entry name" value="BIFUNCTIONAL (P)PPGPP SYNTHASE_HYDROLASE SPOT"/>
    <property type="match status" value="1"/>
</dbReference>
<dbReference type="Gene3D" id="3.10.20.30">
    <property type="match status" value="1"/>
</dbReference>
<dbReference type="FunFam" id="1.10.3210.10:FF:000001">
    <property type="entry name" value="GTP pyrophosphokinase RelA"/>
    <property type="match status" value="1"/>
</dbReference>
<dbReference type="InterPro" id="IPR045600">
    <property type="entry name" value="RelA/SpoT_AH_RIS"/>
</dbReference>
<dbReference type="InterPro" id="IPR045865">
    <property type="entry name" value="ACT-like_dom_sf"/>
</dbReference>
<feature type="domain" description="HD" evidence="7">
    <location>
        <begin position="59"/>
        <end position="158"/>
    </location>
</feature>
<dbReference type="FunFam" id="3.10.20.30:FF:000002">
    <property type="entry name" value="GTP pyrophosphokinase (RelA/SpoT)"/>
    <property type="match status" value="1"/>
</dbReference>
<dbReference type="Gene3D" id="3.30.460.10">
    <property type="entry name" value="Beta Polymerase, domain 2"/>
    <property type="match status" value="1"/>
</dbReference>
<dbReference type="eggNOG" id="COG0317">
    <property type="taxonomic scope" value="Bacteria"/>
</dbReference>
<dbReference type="Pfam" id="PF19296">
    <property type="entry name" value="RelA_AH_RIS"/>
    <property type="match status" value="1"/>
</dbReference>
<dbReference type="EC" id="3.1.7.2" evidence="3"/>
<dbReference type="PANTHER" id="PTHR21262">
    <property type="entry name" value="GUANOSINE-3',5'-BIS DIPHOSPHATE 3'-PYROPHOSPHOHYDROLASE"/>
    <property type="match status" value="1"/>
</dbReference>
<dbReference type="Pfam" id="PF13291">
    <property type="entry name" value="ACT_4"/>
    <property type="match status" value="1"/>
</dbReference>
<dbReference type="InterPro" id="IPR007685">
    <property type="entry name" value="RelA_SpoT"/>
</dbReference>
<dbReference type="Gene3D" id="1.10.3210.10">
    <property type="entry name" value="Hypothetical protein af1432"/>
    <property type="match status" value="1"/>
</dbReference>
<evidence type="ECO:0000256" key="2">
    <source>
        <dbReference type="ARBA" id="ARBA00024329"/>
    </source>
</evidence>
<feature type="domain" description="TGS" evidence="8">
    <location>
        <begin position="398"/>
        <end position="461"/>
    </location>
</feature>
<dbReference type="CDD" id="cd00077">
    <property type="entry name" value="HDc"/>
    <property type="match status" value="1"/>
</dbReference>
<dbReference type="InterPro" id="IPR012676">
    <property type="entry name" value="TGS-like"/>
</dbReference>
<evidence type="ECO:0000256" key="5">
    <source>
        <dbReference type="RuleBase" id="RU003847"/>
    </source>
</evidence>
<dbReference type="PROSITE" id="PS51831">
    <property type="entry name" value="HD"/>
    <property type="match status" value="1"/>
</dbReference>
<dbReference type="CDD" id="cd05399">
    <property type="entry name" value="NT_Rel-Spo_like"/>
    <property type="match status" value="1"/>
</dbReference>
<sequence length="722" mass="81661">MLDVADSIELERPQDKLVRRLCSTLSGYLDKDQVDACVRAYEFGAKAHSGQFRKSGEAYICHPVAVAISLAEIRMDANCIVAAILHDVIEDTGVSKQELAKAFNPEVAELVDAVTKLTKIDSKSHAETQAENVRKMFLAMGKDLRVIMVKLADRLHNMQTLGAMPAEAKRRIARETLDIYAPIANRLGMNNIRHKLELLSFHAMYPRRYNILDNALKKARGNRRKIIDVIESTLKNRISQAKLVCEVSGREKNLYSIYQKMLHKKVSLNDVFDVYAFRIFCDSVDDCYRILGIVHNLYKPIPGKFKDYIALPKANGYQSLHTILIGPFGFPIEIQIRTHEMHRMAESGIAAHWLYKSDDDKNDKFQDRANEWLRDLLEIQQTAGDSLEFIDNLKIDLFPQEVFVFTPKGEIIKMPRGASIIDFAYAVHTDIGNACVSARVDRKLVPLQTQLENGVTVEVITAIWARPNPLWLNYVTTAKARSGIRNYLKNFKQQEAISLGRRLLDKEFQAMHLQLDAIDQSKIKALLKISGKKTLDELLEDIGLGNKMPFLIAKQLTQDDIHAAIRLDDKEQNQRAPLVIKGTEGMVITLAKCCRPIPGDSIIGFFNPGKGIVVHHHDCRNSNDVRKKQTSWLDVEWSQDTTGEFPAELRLEILNQRGSLATVATTISENNSNIENVTVIEQDSRVSVDLITISVKDRVHLAQIMRKLKDLPIVIKITRVKA</sequence>
<dbReference type="SMART" id="SM00471">
    <property type="entry name" value="HDc"/>
    <property type="match status" value="1"/>
</dbReference>
<dbReference type="InterPro" id="IPR003607">
    <property type="entry name" value="HD/PDEase_dom"/>
</dbReference>
<evidence type="ECO:0000256" key="1">
    <source>
        <dbReference type="ARBA" id="ARBA00022801"/>
    </source>
</evidence>
<comment type="catalytic activity">
    <reaction evidence="4">
        <text>guanosine 3',5'-bis(diphosphate) + H2O = GDP + diphosphate + H(+)</text>
        <dbReference type="Rhea" id="RHEA:14253"/>
        <dbReference type="ChEBI" id="CHEBI:15377"/>
        <dbReference type="ChEBI" id="CHEBI:15378"/>
        <dbReference type="ChEBI" id="CHEBI:33019"/>
        <dbReference type="ChEBI" id="CHEBI:58189"/>
        <dbReference type="ChEBI" id="CHEBI:77828"/>
        <dbReference type="EC" id="3.1.7.2"/>
    </reaction>
</comment>
<dbReference type="STRING" id="1116472.MGMO_155c00070"/>
<evidence type="ECO:0000313" key="9">
    <source>
        <dbReference type="EMBL" id="ESS67927.1"/>
    </source>
</evidence>
<comment type="similarity">
    <text evidence="5">Belongs to the relA/spoT family.</text>
</comment>
<dbReference type="AlphaFoldDB" id="V5BP24"/>